<evidence type="ECO:0000313" key="2">
    <source>
        <dbReference type="Proteomes" id="UP001500454"/>
    </source>
</evidence>
<dbReference type="InterPro" id="IPR012292">
    <property type="entry name" value="Globin/Proto"/>
</dbReference>
<protein>
    <recommendedName>
        <fullName evidence="3">Group III truncated hemoglobin</fullName>
    </recommendedName>
</protein>
<evidence type="ECO:0008006" key="3">
    <source>
        <dbReference type="Google" id="ProtNLM"/>
    </source>
</evidence>
<dbReference type="SUPFAM" id="SSF46458">
    <property type="entry name" value="Globin-like"/>
    <property type="match status" value="1"/>
</dbReference>
<dbReference type="Proteomes" id="UP001500454">
    <property type="component" value="Unassembled WGS sequence"/>
</dbReference>
<sequence length="143" mass="15874">MVTSLLPDLNTPAQRRYFVRLFADRTAADSLLGPAFARTQAAGFRYVSAQEYAWWETALTGSRYTGRPPHSSCPETFNAQLFARWCRVLDTTLDEHFHGPLASAAKGYVRNTSSMLAHLQLARQVSGVPALLTRRATSGRQTV</sequence>
<dbReference type="Gene3D" id="1.10.490.10">
    <property type="entry name" value="Globins"/>
    <property type="match status" value="1"/>
</dbReference>
<proteinExistence type="predicted"/>
<evidence type="ECO:0000313" key="1">
    <source>
        <dbReference type="EMBL" id="GAA4385850.1"/>
    </source>
</evidence>
<name>A0ABP8J690_9BACT</name>
<keyword evidence="2" id="KW-1185">Reference proteome</keyword>
<gene>
    <name evidence="1" type="ORF">GCM10023186_29710</name>
</gene>
<accession>A0ABP8J690</accession>
<dbReference type="InterPro" id="IPR009050">
    <property type="entry name" value="Globin-like_sf"/>
</dbReference>
<organism evidence="1 2">
    <name type="scientific">Hymenobacter koreensis</name>
    <dbReference type="NCBI Taxonomy" id="1084523"/>
    <lineage>
        <taxon>Bacteria</taxon>
        <taxon>Pseudomonadati</taxon>
        <taxon>Bacteroidota</taxon>
        <taxon>Cytophagia</taxon>
        <taxon>Cytophagales</taxon>
        <taxon>Hymenobacteraceae</taxon>
        <taxon>Hymenobacter</taxon>
    </lineage>
</organism>
<reference evidence="2" key="1">
    <citation type="journal article" date="2019" name="Int. J. Syst. Evol. Microbiol.">
        <title>The Global Catalogue of Microorganisms (GCM) 10K type strain sequencing project: providing services to taxonomists for standard genome sequencing and annotation.</title>
        <authorList>
            <consortium name="The Broad Institute Genomics Platform"/>
            <consortium name="The Broad Institute Genome Sequencing Center for Infectious Disease"/>
            <person name="Wu L."/>
            <person name="Ma J."/>
        </authorList>
    </citation>
    <scope>NUCLEOTIDE SEQUENCE [LARGE SCALE GENOMIC DNA]</scope>
    <source>
        <strain evidence="2">JCM 17924</strain>
    </source>
</reference>
<dbReference type="EMBL" id="BAABHA010000010">
    <property type="protein sequence ID" value="GAA4385850.1"/>
    <property type="molecule type" value="Genomic_DNA"/>
</dbReference>
<comment type="caution">
    <text evidence="1">The sequence shown here is derived from an EMBL/GenBank/DDBJ whole genome shotgun (WGS) entry which is preliminary data.</text>
</comment>
<dbReference type="RefSeq" id="WP_345225509.1">
    <property type="nucleotide sequence ID" value="NZ_BAABHA010000010.1"/>
</dbReference>